<organism evidence="1 2">
    <name type="scientific">Cytobacillus gottheilii</name>
    <dbReference type="NCBI Taxonomy" id="859144"/>
    <lineage>
        <taxon>Bacteria</taxon>
        <taxon>Bacillati</taxon>
        <taxon>Bacillota</taxon>
        <taxon>Bacilli</taxon>
        <taxon>Bacillales</taxon>
        <taxon>Bacillaceae</taxon>
        <taxon>Cytobacillus</taxon>
    </lineage>
</organism>
<evidence type="ECO:0000313" key="1">
    <source>
        <dbReference type="EMBL" id="QVY62639.1"/>
    </source>
</evidence>
<dbReference type="EMBL" id="CP071709">
    <property type="protein sequence ID" value="QVY62639.1"/>
    <property type="molecule type" value="Genomic_DNA"/>
</dbReference>
<dbReference type="RefSeq" id="WP_214478074.1">
    <property type="nucleotide sequence ID" value="NZ_CP071709.1"/>
</dbReference>
<reference evidence="1 2" key="1">
    <citation type="submission" date="2021-03" db="EMBL/GenBank/DDBJ databases">
        <title>The first data on the complete genome of the tetrodotoxin-producing bacterium.</title>
        <authorList>
            <person name="Melnikova D.I."/>
            <person name="Nijland R."/>
            <person name="Magarlamov T.Y."/>
        </authorList>
    </citation>
    <scope>NUCLEOTIDE SEQUENCE [LARGE SCALE GENOMIC DNA]</scope>
    <source>
        <strain evidence="1 2">1839</strain>
    </source>
</reference>
<gene>
    <name evidence="1" type="ORF">J1899_06140</name>
</gene>
<sequence>MPLVHEFGILDVFDKEKKYIYYEPEQYNCISVDDDFIQNLAAELSIMKTYFHSFKRKEFGLAMWGITLIPPESLQLFYEKVTSSKDFKESGDLADLAAKILQAIEEKRYMIHFGV</sequence>
<proteinExistence type="predicted"/>
<name>A0ABX8FF67_9BACI</name>
<evidence type="ECO:0000313" key="2">
    <source>
        <dbReference type="Proteomes" id="UP000679247"/>
    </source>
</evidence>
<dbReference type="Proteomes" id="UP000679247">
    <property type="component" value="Chromosome"/>
</dbReference>
<keyword evidence="2" id="KW-1185">Reference proteome</keyword>
<protein>
    <submittedName>
        <fullName evidence="1">Short-chain dehydrogenase</fullName>
    </submittedName>
</protein>
<accession>A0ABX8FF67</accession>